<comment type="subcellular location">
    <subcellularLocation>
        <location evidence="1">Membrane</location>
    </subcellularLocation>
</comment>
<accession>A0A7I7MVS8</accession>
<dbReference type="Proteomes" id="UP000467236">
    <property type="component" value="Chromosome"/>
</dbReference>
<dbReference type="KEGG" id="mshj:MSHI_38660"/>
<gene>
    <name evidence="5" type="ORF">MSHI_38660</name>
</gene>
<keyword evidence="2 4" id="KW-0472">Membrane</keyword>
<feature type="region of interest" description="Disordered" evidence="3">
    <location>
        <begin position="190"/>
        <end position="218"/>
    </location>
</feature>
<keyword evidence="4" id="KW-1133">Transmembrane helix</keyword>
<evidence type="ECO:0000256" key="1">
    <source>
        <dbReference type="ARBA" id="ARBA00004370"/>
    </source>
</evidence>
<dbReference type="PANTHER" id="PTHR37042:SF4">
    <property type="entry name" value="OUTER MEMBRANE PROTEIN RV1973"/>
    <property type="match status" value="1"/>
</dbReference>
<evidence type="ECO:0000313" key="6">
    <source>
        <dbReference type="Proteomes" id="UP000467236"/>
    </source>
</evidence>
<sequence>MSIDTADVATDADENDPVVVDRPNGLSKLRRLIRRPWWWVSVVVAAAVIGAGVFGLLKYGGVVDELAALRRAESDRDAAAGLAKEYALKSLTYSFEDPDAFFRSVESGVSQALKDKYVNATDLLKGIMVQAQVSSSGEVLATDAVAQPGQVYQVVVAAAQTTRNLQNPKPRVSLILLQVTVNKVGDGWQVSDIGPKTGSHGPNTDQGPAPSSVPEPGR</sequence>
<dbReference type="EMBL" id="AP022575">
    <property type="protein sequence ID" value="BBX75960.1"/>
    <property type="molecule type" value="Genomic_DNA"/>
</dbReference>
<keyword evidence="4" id="KW-0812">Transmembrane</keyword>
<dbReference type="GO" id="GO:0016020">
    <property type="term" value="C:membrane"/>
    <property type="evidence" value="ECO:0007669"/>
    <property type="project" value="UniProtKB-SubCell"/>
</dbReference>
<evidence type="ECO:0000256" key="3">
    <source>
        <dbReference type="SAM" id="MobiDB-lite"/>
    </source>
</evidence>
<evidence type="ECO:0000313" key="5">
    <source>
        <dbReference type="EMBL" id="BBX75960.1"/>
    </source>
</evidence>
<protein>
    <submittedName>
        <fullName evidence="5">Uncharacterized protein</fullName>
    </submittedName>
</protein>
<name>A0A7I7MVS8_9MYCO</name>
<dbReference type="PANTHER" id="PTHR37042">
    <property type="entry name" value="OUTER MEMBRANE PROTEIN RV1973"/>
    <property type="match status" value="1"/>
</dbReference>
<dbReference type="RefSeq" id="WP_083047257.1">
    <property type="nucleotide sequence ID" value="NZ_AP022575.1"/>
</dbReference>
<reference evidence="5 6" key="1">
    <citation type="journal article" date="2019" name="Emerg. Microbes Infect.">
        <title>Comprehensive subspecies identification of 175 nontuberculous mycobacteria species based on 7547 genomic profiles.</title>
        <authorList>
            <person name="Matsumoto Y."/>
            <person name="Kinjo T."/>
            <person name="Motooka D."/>
            <person name="Nabeya D."/>
            <person name="Jung N."/>
            <person name="Uechi K."/>
            <person name="Horii T."/>
            <person name="Iida T."/>
            <person name="Fujita J."/>
            <person name="Nakamura S."/>
        </authorList>
    </citation>
    <scope>NUCLEOTIDE SEQUENCE [LARGE SCALE GENOMIC DNA]</scope>
    <source>
        <strain evidence="5 6">JCM 14233</strain>
    </source>
</reference>
<feature type="transmembrane region" description="Helical" evidence="4">
    <location>
        <begin position="37"/>
        <end position="57"/>
    </location>
</feature>
<organism evidence="5 6">
    <name type="scientific">Mycobacterium shinjukuense</name>
    <dbReference type="NCBI Taxonomy" id="398694"/>
    <lineage>
        <taxon>Bacteria</taxon>
        <taxon>Bacillati</taxon>
        <taxon>Actinomycetota</taxon>
        <taxon>Actinomycetes</taxon>
        <taxon>Mycobacteriales</taxon>
        <taxon>Mycobacteriaceae</taxon>
        <taxon>Mycobacterium</taxon>
    </lineage>
</organism>
<evidence type="ECO:0000256" key="2">
    <source>
        <dbReference type="ARBA" id="ARBA00023136"/>
    </source>
</evidence>
<evidence type="ECO:0000256" key="4">
    <source>
        <dbReference type="SAM" id="Phobius"/>
    </source>
</evidence>
<dbReference type="AlphaFoldDB" id="A0A7I7MVS8"/>
<proteinExistence type="predicted"/>
<keyword evidence="6" id="KW-1185">Reference proteome</keyword>